<keyword evidence="2" id="KW-1133">Transmembrane helix</keyword>
<gene>
    <name evidence="3" type="ORF">DWQ67_12085</name>
</gene>
<comment type="caution">
    <text evidence="3">The sequence shown here is derived from an EMBL/GenBank/DDBJ whole genome shotgun (WGS) entry which is preliminary data.</text>
</comment>
<dbReference type="AlphaFoldDB" id="A0A496PGB0"/>
<organism evidence="3 4">
    <name type="scientific">Galactobacter caseinivorans</name>
    <dbReference type="NCBI Taxonomy" id="2676123"/>
    <lineage>
        <taxon>Bacteria</taxon>
        <taxon>Bacillati</taxon>
        <taxon>Actinomycetota</taxon>
        <taxon>Actinomycetes</taxon>
        <taxon>Micrococcales</taxon>
        <taxon>Micrococcaceae</taxon>
        <taxon>Galactobacter</taxon>
    </lineage>
</organism>
<feature type="transmembrane region" description="Helical" evidence="2">
    <location>
        <begin position="117"/>
        <end position="138"/>
    </location>
</feature>
<feature type="transmembrane region" description="Helical" evidence="2">
    <location>
        <begin position="158"/>
        <end position="177"/>
    </location>
</feature>
<evidence type="ECO:0000313" key="3">
    <source>
        <dbReference type="EMBL" id="RKW69538.1"/>
    </source>
</evidence>
<evidence type="ECO:0000313" key="4">
    <source>
        <dbReference type="Proteomes" id="UP000273119"/>
    </source>
</evidence>
<evidence type="ECO:0000256" key="2">
    <source>
        <dbReference type="SAM" id="Phobius"/>
    </source>
</evidence>
<dbReference type="Proteomes" id="UP000273119">
    <property type="component" value="Unassembled WGS sequence"/>
</dbReference>
<keyword evidence="2" id="KW-0472">Membrane</keyword>
<feature type="transmembrane region" description="Helical" evidence="2">
    <location>
        <begin position="74"/>
        <end position="96"/>
    </location>
</feature>
<reference evidence="3 4" key="1">
    <citation type="submission" date="2018-07" db="EMBL/GenBank/DDBJ databases">
        <title>Arthrobacter sp. nov., isolated from raw cow's milk with high bacterial count.</title>
        <authorList>
            <person name="Hahne J."/>
            <person name="Isele D."/>
            <person name="Lipski A."/>
        </authorList>
    </citation>
    <scope>NUCLEOTIDE SEQUENCE [LARGE SCALE GENOMIC DNA]</scope>
    <source>
        <strain evidence="3 4">JZ R-183</strain>
    </source>
</reference>
<protein>
    <submittedName>
        <fullName evidence="3">DUF1345 domain-containing protein</fullName>
    </submittedName>
</protein>
<dbReference type="InterPro" id="IPR009781">
    <property type="entry name" value="DUF1345"/>
</dbReference>
<feature type="transmembrane region" description="Helical" evidence="2">
    <location>
        <begin position="46"/>
        <end position="68"/>
    </location>
</feature>
<proteinExistence type="predicted"/>
<evidence type="ECO:0000256" key="1">
    <source>
        <dbReference type="SAM" id="MobiDB-lite"/>
    </source>
</evidence>
<keyword evidence="2" id="KW-0812">Transmembrane</keyword>
<dbReference type="Pfam" id="PF07077">
    <property type="entry name" value="DUF1345"/>
    <property type="match status" value="1"/>
</dbReference>
<sequence>MTPCACKRSSRPWSARPRTMAGGRTLAEQARPPRPQPRQRPRHPTAVVLSNWGIQLVLAAIGIYSLVGETLDGAAWWCMLSTLYAFGAVVVLSFMARNGGGPPAEASRRWLGRARKPIVTIFTVVPALIGILAALQVILADSLVGADDRGINKFLGVWSMLLGWAMLHWGFAQLYLLRSEEARPGKVLDFPESDHPGLVDHVYFAFTVGTTFAASDVTVLDTRTRWVVTIHSVLAFGLNALTIALAFNTIMGLGK</sequence>
<name>A0A496PGB0_9MICC</name>
<keyword evidence="4" id="KW-1185">Reference proteome</keyword>
<dbReference type="EMBL" id="QQXL01000008">
    <property type="protein sequence ID" value="RKW69538.1"/>
    <property type="molecule type" value="Genomic_DNA"/>
</dbReference>
<feature type="region of interest" description="Disordered" evidence="1">
    <location>
        <begin position="1"/>
        <end position="43"/>
    </location>
</feature>
<feature type="transmembrane region" description="Helical" evidence="2">
    <location>
        <begin position="226"/>
        <end position="247"/>
    </location>
</feature>
<accession>A0A496PGB0</accession>